<dbReference type="Pfam" id="PF10006">
    <property type="entry name" value="DUF2249"/>
    <property type="match status" value="1"/>
</dbReference>
<evidence type="ECO:0000313" key="2">
    <source>
        <dbReference type="EMBL" id="MFD1890220.1"/>
    </source>
</evidence>
<dbReference type="RefSeq" id="WP_343873224.1">
    <property type="nucleotide sequence ID" value="NZ_BAAAIX010000014.1"/>
</dbReference>
<dbReference type="Proteomes" id="UP001597326">
    <property type="component" value="Unassembled WGS sequence"/>
</dbReference>
<name>A0ABW4RX50_9ACTN</name>
<dbReference type="EMBL" id="JBHUFZ010000017">
    <property type="protein sequence ID" value="MFD1890220.1"/>
    <property type="molecule type" value="Genomic_DNA"/>
</dbReference>
<evidence type="ECO:0000259" key="1">
    <source>
        <dbReference type="Pfam" id="PF10006"/>
    </source>
</evidence>
<sequence length="96" mass="10350">MSELPLVQKSGGCGCGCNHDAEVPTLVAREIPHAIRHGAIIGALQQLPTGGGQMDLVAPHVPTPLLDQIGQLFGDEFSHEVLDPTPEAYRIRFTRR</sequence>
<protein>
    <submittedName>
        <fullName evidence="2">DUF2249 domain-containing protein</fullName>
    </submittedName>
</protein>
<gene>
    <name evidence="2" type="ORF">ACFSCS_08490</name>
</gene>
<organism evidence="2 3">
    <name type="scientific">Luteococcus peritonei</name>
    <dbReference type="NCBI Taxonomy" id="88874"/>
    <lineage>
        <taxon>Bacteria</taxon>
        <taxon>Bacillati</taxon>
        <taxon>Actinomycetota</taxon>
        <taxon>Actinomycetes</taxon>
        <taxon>Propionibacteriales</taxon>
        <taxon>Propionibacteriaceae</taxon>
        <taxon>Luteococcus</taxon>
    </lineage>
</organism>
<proteinExistence type="predicted"/>
<evidence type="ECO:0000313" key="3">
    <source>
        <dbReference type="Proteomes" id="UP001597326"/>
    </source>
</evidence>
<comment type="caution">
    <text evidence="2">The sequence shown here is derived from an EMBL/GenBank/DDBJ whole genome shotgun (WGS) entry which is preliminary data.</text>
</comment>
<dbReference type="InterPro" id="IPR018720">
    <property type="entry name" value="DUF2249"/>
</dbReference>
<keyword evidence="3" id="KW-1185">Reference proteome</keyword>
<feature type="domain" description="DUF2249" evidence="1">
    <location>
        <begin position="28"/>
        <end position="95"/>
    </location>
</feature>
<accession>A0ABW4RX50</accession>
<reference evidence="3" key="1">
    <citation type="journal article" date="2019" name="Int. J. Syst. Evol. Microbiol.">
        <title>The Global Catalogue of Microorganisms (GCM) 10K type strain sequencing project: providing services to taxonomists for standard genome sequencing and annotation.</title>
        <authorList>
            <consortium name="The Broad Institute Genomics Platform"/>
            <consortium name="The Broad Institute Genome Sequencing Center for Infectious Disease"/>
            <person name="Wu L."/>
            <person name="Ma J."/>
        </authorList>
    </citation>
    <scope>NUCLEOTIDE SEQUENCE [LARGE SCALE GENOMIC DNA]</scope>
    <source>
        <strain evidence="3">CAIM 431</strain>
    </source>
</reference>